<sequence>MRCIMLSYGDKKVLLGLNNNEEIILLKQNKLKLFMKTIKEDIDNIIKQRNVLSGNENLVNSVQSKEHSDKVNDEIMNIQRKSPIQSIDNTRKNEKNQPVQNSTDDGPVSLDDTLPAPVESIEEMPEINEIDKNNETVFSLLNMYSSDDDLYSEWNEFSNSD</sequence>
<dbReference type="EMBL" id="MLAK01000982">
    <property type="protein sequence ID" value="OHS99872.1"/>
    <property type="molecule type" value="Genomic_DNA"/>
</dbReference>
<keyword evidence="3" id="KW-1185">Reference proteome</keyword>
<comment type="caution">
    <text evidence="2">The sequence shown here is derived from an EMBL/GenBank/DDBJ whole genome shotgun (WGS) entry which is preliminary data.</text>
</comment>
<feature type="compositionally biased region" description="Polar residues" evidence="1">
    <location>
        <begin position="79"/>
        <end position="88"/>
    </location>
</feature>
<name>A0A1J4JL85_9EUKA</name>
<evidence type="ECO:0000313" key="2">
    <source>
        <dbReference type="EMBL" id="OHS99872.1"/>
    </source>
</evidence>
<dbReference type="GeneID" id="94828834"/>
<reference evidence="2" key="1">
    <citation type="submission" date="2016-10" db="EMBL/GenBank/DDBJ databases">
        <authorList>
            <person name="Benchimol M."/>
            <person name="Almeida L.G."/>
            <person name="Vasconcelos A.T."/>
            <person name="Perreira-Neves A."/>
            <person name="Rosa I.A."/>
            <person name="Tasca T."/>
            <person name="Bogo M.R."/>
            <person name="de Souza W."/>
        </authorList>
    </citation>
    <scope>NUCLEOTIDE SEQUENCE [LARGE SCALE GENOMIC DNA]</scope>
    <source>
        <strain evidence="2">K</strain>
    </source>
</reference>
<dbReference type="AlphaFoldDB" id="A0A1J4JL85"/>
<dbReference type="RefSeq" id="XP_068353009.1">
    <property type="nucleotide sequence ID" value="XM_068494130.1"/>
</dbReference>
<evidence type="ECO:0000313" key="3">
    <source>
        <dbReference type="Proteomes" id="UP000179807"/>
    </source>
</evidence>
<evidence type="ECO:0000256" key="1">
    <source>
        <dbReference type="SAM" id="MobiDB-lite"/>
    </source>
</evidence>
<proteinExistence type="predicted"/>
<feature type="region of interest" description="Disordered" evidence="1">
    <location>
        <begin position="78"/>
        <end position="114"/>
    </location>
</feature>
<gene>
    <name evidence="2" type="ORF">TRFO_08169</name>
</gene>
<accession>A0A1J4JL85</accession>
<dbReference type="Proteomes" id="UP000179807">
    <property type="component" value="Unassembled WGS sequence"/>
</dbReference>
<organism evidence="2 3">
    <name type="scientific">Tritrichomonas foetus</name>
    <dbReference type="NCBI Taxonomy" id="1144522"/>
    <lineage>
        <taxon>Eukaryota</taxon>
        <taxon>Metamonada</taxon>
        <taxon>Parabasalia</taxon>
        <taxon>Tritrichomonadida</taxon>
        <taxon>Tritrichomonadidae</taxon>
        <taxon>Tritrichomonas</taxon>
    </lineage>
</organism>
<dbReference type="VEuPathDB" id="TrichDB:TRFO_08169"/>
<protein>
    <submittedName>
        <fullName evidence="2">Uncharacterized protein</fullName>
    </submittedName>
</protein>